<dbReference type="OMA" id="NCEMEEY"/>
<dbReference type="VEuPathDB" id="AmoebaDB:FDP41_001774"/>
<dbReference type="VEuPathDB" id="AmoebaDB:NF0125680"/>
<name>A0A6A5BY23_NAEFO</name>
<dbReference type="VEuPathDB" id="AmoebaDB:NfTy_055310"/>
<gene>
    <name evidence="2" type="ORF">FDP41_001774</name>
</gene>
<keyword evidence="1" id="KW-0175">Coiled coil</keyword>
<protein>
    <submittedName>
        <fullName evidence="2">Uncharacterized protein</fullName>
    </submittedName>
</protein>
<evidence type="ECO:0000313" key="2">
    <source>
        <dbReference type="EMBL" id="KAF0979431.1"/>
    </source>
</evidence>
<evidence type="ECO:0000313" key="3">
    <source>
        <dbReference type="Proteomes" id="UP000444721"/>
    </source>
</evidence>
<evidence type="ECO:0000256" key="1">
    <source>
        <dbReference type="SAM" id="Coils"/>
    </source>
</evidence>
<dbReference type="RefSeq" id="XP_044564144.1">
    <property type="nucleotide sequence ID" value="XM_044704895.1"/>
</dbReference>
<organism evidence="2 3">
    <name type="scientific">Naegleria fowleri</name>
    <name type="common">Brain eating amoeba</name>
    <dbReference type="NCBI Taxonomy" id="5763"/>
    <lineage>
        <taxon>Eukaryota</taxon>
        <taxon>Discoba</taxon>
        <taxon>Heterolobosea</taxon>
        <taxon>Tetramitia</taxon>
        <taxon>Eutetramitia</taxon>
        <taxon>Vahlkampfiidae</taxon>
        <taxon>Naegleria</taxon>
    </lineage>
</organism>
<accession>A0A6A5BY23</accession>
<proteinExistence type="predicted"/>
<dbReference type="AlphaFoldDB" id="A0A6A5BY23"/>
<feature type="coiled-coil region" evidence="1">
    <location>
        <begin position="169"/>
        <end position="203"/>
    </location>
</feature>
<reference evidence="2 3" key="1">
    <citation type="journal article" date="2019" name="Sci. Rep.">
        <title>Nanopore sequencing improves the draft genome of the human pathogenic amoeba Naegleria fowleri.</title>
        <authorList>
            <person name="Liechti N."/>
            <person name="Schurch N."/>
            <person name="Bruggmann R."/>
            <person name="Wittwer M."/>
        </authorList>
    </citation>
    <scope>NUCLEOTIDE SEQUENCE [LARGE SCALE GENOMIC DNA]</scope>
    <source>
        <strain evidence="2 3">ATCC 30894</strain>
    </source>
</reference>
<dbReference type="Proteomes" id="UP000444721">
    <property type="component" value="Unassembled WGS sequence"/>
</dbReference>
<keyword evidence="3" id="KW-1185">Reference proteome</keyword>
<dbReference type="GeneID" id="68108992"/>
<sequence length="265" mass="30989">MSNNNIHLDALCYIDGVEWSVRHPLGSQTTAPAEIDVESFSSSAMSPEQEAYRQFQAKILQRQIDHMIEEEMNKDVSPATKQQVSSSESNVEKKDELLHPQIGPNYVPSFTHSKLGLAEHFKKMMHQEQFIPFLNEEEKEQYLENIKRNEPLYYYHTLVNMELTKAFGEDTLRKTIETYQKQIKLLEREKSALLHEIETVNKKRKREQFDIKHEFDRLSEKNSQTSHLIFKLQRECSELAALNKKIKQDRQPSLTPQAHTTTADE</sequence>
<dbReference type="OrthoDB" id="10260069at2759"/>
<comment type="caution">
    <text evidence="2">The sequence shown here is derived from an EMBL/GenBank/DDBJ whole genome shotgun (WGS) entry which is preliminary data.</text>
</comment>
<dbReference type="EMBL" id="VFQX01000027">
    <property type="protein sequence ID" value="KAF0979431.1"/>
    <property type="molecule type" value="Genomic_DNA"/>
</dbReference>